<feature type="transmembrane region" description="Helical" evidence="6">
    <location>
        <begin position="108"/>
        <end position="128"/>
    </location>
</feature>
<evidence type="ECO:0000256" key="5">
    <source>
        <dbReference type="ARBA" id="ARBA00023136"/>
    </source>
</evidence>
<feature type="transmembrane region" description="Helical" evidence="6">
    <location>
        <begin position="51"/>
        <end position="71"/>
    </location>
</feature>
<dbReference type="SUPFAM" id="SSF103473">
    <property type="entry name" value="MFS general substrate transporter"/>
    <property type="match status" value="1"/>
</dbReference>
<dbReference type="Pfam" id="PF11700">
    <property type="entry name" value="ATG22"/>
    <property type="match status" value="2"/>
</dbReference>
<protein>
    <submittedName>
        <fullName evidence="7">MFS transporter</fullName>
    </submittedName>
</protein>
<comment type="subcellular location">
    <subcellularLocation>
        <location evidence="1">Endomembrane system</location>
        <topology evidence="1">Multi-pass membrane protein</topology>
    </subcellularLocation>
</comment>
<evidence type="ECO:0000256" key="2">
    <source>
        <dbReference type="ARBA" id="ARBA00022448"/>
    </source>
</evidence>
<keyword evidence="4 6" id="KW-1133">Transmembrane helix</keyword>
<feature type="transmembrane region" description="Helical" evidence="6">
    <location>
        <begin position="83"/>
        <end position="102"/>
    </location>
</feature>
<feature type="transmembrane region" description="Helical" evidence="6">
    <location>
        <begin position="393"/>
        <end position="415"/>
    </location>
</feature>
<keyword evidence="3 6" id="KW-0812">Transmembrane</keyword>
<feature type="transmembrane region" description="Helical" evidence="6">
    <location>
        <begin position="20"/>
        <end position="39"/>
    </location>
</feature>
<organism evidence="7 8">
    <name type="scientific">Algicella marina</name>
    <dbReference type="NCBI Taxonomy" id="2683284"/>
    <lineage>
        <taxon>Bacteria</taxon>
        <taxon>Pseudomonadati</taxon>
        <taxon>Pseudomonadota</taxon>
        <taxon>Alphaproteobacteria</taxon>
        <taxon>Rhodobacterales</taxon>
        <taxon>Paracoccaceae</taxon>
        <taxon>Algicella</taxon>
    </lineage>
</organism>
<dbReference type="EMBL" id="CP046620">
    <property type="protein sequence ID" value="QHQ36002.1"/>
    <property type="molecule type" value="Genomic_DNA"/>
</dbReference>
<keyword evidence="8" id="KW-1185">Reference proteome</keyword>
<dbReference type="InterPro" id="IPR050495">
    <property type="entry name" value="ATG22/LtaA_families"/>
</dbReference>
<keyword evidence="2" id="KW-0813">Transport</keyword>
<dbReference type="RefSeq" id="WP_161862559.1">
    <property type="nucleotide sequence ID" value="NZ_CP046620.1"/>
</dbReference>
<evidence type="ECO:0000256" key="6">
    <source>
        <dbReference type="SAM" id="Phobius"/>
    </source>
</evidence>
<feature type="transmembrane region" description="Helical" evidence="6">
    <location>
        <begin position="421"/>
        <end position="440"/>
    </location>
</feature>
<dbReference type="GO" id="GO:0012505">
    <property type="term" value="C:endomembrane system"/>
    <property type="evidence" value="ECO:0007669"/>
    <property type="project" value="UniProtKB-SubCell"/>
</dbReference>
<evidence type="ECO:0000256" key="3">
    <source>
        <dbReference type="ARBA" id="ARBA00022692"/>
    </source>
</evidence>
<dbReference type="InterPro" id="IPR024671">
    <property type="entry name" value="Atg22-like"/>
</dbReference>
<dbReference type="InterPro" id="IPR036259">
    <property type="entry name" value="MFS_trans_sf"/>
</dbReference>
<gene>
    <name evidence="7" type="ORF">GO499_12880</name>
</gene>
<feature type="transmembrane region" description="Helical" evidence="6">
    <location>
        <begin position="354"/>
        <end position="372"/>
    </location>
</feature>
<reference evidence="7 8" key="1">
    <citation type="submission" date="2019-12" db="EMBL/GenBank/DDBJ databases">
        <title>Complete genome sequence of Algicella marina strain 9Alg 56(T) isolated from the red alga Tichocarpus crinitus.</title>
        <authorList>
            <person name="Kim S.-G."/>
            <person name="Nedashkovskaya O.I."/>
        </authorList>
    </citation>
    <scope>NUCLEOTIDE SEQUENCE [LARGE SCALE GENOMIC DNA]</scope>
    <source>
        <strain evidence="7 8">9Alg 56</strain>
    </source>
</reference>
<evidence type="ECO:0000256" key="4">
    <source>
        <dbReference type="ARBA" id="ARBA00022989"/>
    </source>
</evidence>
<evidence type="ECO:0000256" key="1">
    <source>
        <dbReference type="ARBA" id="ARBA00004127"/>
    </source>
</evidence>
<feature type="transmembrane region" description="Helical" evidence="6">
    <location>
        <begin position="316"/>
        <end position="334"/>
    </location>
</feature>
<proteinExistence type="predicted"/>
<dbReference type="PANTHER" id="PTHR23519:SF1">
    <property type="entry name" value="AUTOPHAGY-RELATED PROTEIN 22"/>
    <property type="match status" value="1"/>
</dbReference>
<dbReference type="KEGG" id="amaq:GO499_12880"/>
<dbReference type="Proteomes" id="UP000464495">
    <property type="component" value="Chromosome"/>
</dbReference>
<evidence type="ECO:0000313" key="7">
    <source>
        <dbReference type="EMBL" id="QHQ36002.1"/>
    </source>
</evidence>
<dbReference type="PANTHER" id="PTHR23519">
    <property type="entry name" value="AUTOPHAGY-RELATED PROTEIN 22"/>
    <property type="match status" value="1"/>
</dbReference>
<dbReference type="AlphaFoldDB" id="A0A6P1T614"/>
<evidence type="ECO:0000313" key="8">
    <source>
        <dbReference type="Proteomes" id="UP000464495"/>
    </source>
</evidence>
<feature type="transmembrane region" description="Helical" evidence="6">
    <location>
        <begin position="280"/>
        <end position="304"/>
    </location>
</feature>
<sequence length="448" mass="47044">MSETTVSKRGVRSWMLFDWANQPFYTLIITFIFAPYFAAEVTGDAVQGQALWARITAIGGLTVAILAPILGAVADQSGPRKPWIAVFSVLFVFGCCGLWLAAPGTENLWLVLALFLIAFIGSEFMLIFTNAMLPDLGPREEIGRISGSGWALGYVGGVLVLILVLLLLSPSPGKETTLLGINPILGLDPQAGEPARATGPLTALWFAVFAVPLFLYTPDAPRRAQVSGAVTKGLRQLGRTLVALPAKGTLLIYLLASMIYRDALAALYIFGGIFAKGILGWGLFELGVFGIIAAATGAVGAWIGGRADRSFGPKPVIFVSIIILMAVAATTLLTTRSHIFGLPVTEGSGLPDTIFFFCGAMIGAAGGALQASSRTMLVHQAEAHVPMTEAFGLYALSGKATAFIGPAAIGIATTLSGSQRLGITPVIGLFALGLFLLLWVKTRAEVTA</sequence>
<dbReference type="Gene3D" id="1.20.1250.20">
    <property type="entry name" value="MFS general substrate transporter like domains"/>
    <property type="match status" value="2"/>
</dbReference>
<accession>A0A6P1T614</accession>
<keyword evidence="5 6" id="KW-0472">Membrane</keyword>
<name>A0A6P1T614_9RHOB</name>
<feature type="transmembrane region" description="Helical" evidence="6">
    <location>
        <begin position="149"/>
        <end position="168"/>
    </location>
</feature>
<feature type="transmembrane region" description="Helical" evidence="6">
    <location>
        <begin position="237"/>
        <end position="260"/>
    </location>
</feature>